<name>A0A5R8KEG4_9BACT</name>
<feature type="compositionally biased region" description="Low complexity" evidence="1">
    <location>
        <begin position="46"/>
        <end position="58"/>
    </location>
</feature>
<feature type="region of interest" description="Disordered" evidence="1">
    <location>
        <begin position="46"/>
        <end position="65"/>
    </location>
</feature>
<dbReference type="RefSeq" id="WP_138086421.1">
    <property type="nucleotide sequence ID" value="NZ_VAUV01000008.1"/>
</dbReference>
<keyword evidence="3" id="KW-1185">Reference proteome</keyword>
<proteinExistence type="predicted"/>
<dbReference type="Proteomes" id="UP000306196">
    <property type="component" value="Unassembled WGS sequence"/>
</dbReference>
<dbReference type="AlphaFoldDB" id="A0A5R8KEG4"/>
<evidence type="ECO:0000256" key="1">
    <source>
        <dbReference type="SAM" id="MobiDB-lite"/>
    </source>
</evidence>
<reference evidence="2 3" key="1">
    <citation type="submission" date="2019-05" db="EMBL/GenBank/DDBJ databases">
        <title>Verrucobacter flavum gen. nov., sp. nov. a new member of the family Verrucomicrobiaceae.</title>
        <authorList>
            <person name="Szuroczki S."/>
            <person name="Abbaszade G."/>
            <person name="Szabo A."/>
            <person name="Felfoldi T."/>
            <person name="Schumann P."/>
            <person name="Boka K."/>
            <person name="Keki Z."/>
            <person name="Toumi M."/>
            <person name="Toth E."/>
        </authorList>
    </citation>
    <scope>NUCLEOTIDE SEQUENCE [LARGE SCALE GENOMIC DNA]</scope>
    <source>
        <strain evidence="2 3">MG-N-17</strain>
    </source>
</reference>
<organism evidence="2 3">
    <name type="scientific">Phragmitibacter flavus</name>
    <dbReference type="NCBI Taxonomy" id="2576071"/>
    <lineage>
        <taxon>Bacteria</taxon>
        <taxon>Pseudomonadati</taxon>
        <taxon>Verrucomicrobiota</taxon>
        <taxon>Verrucomicrobiia</taxon>
        <taxon>Verrucomicrobiales</taxon>
        <taxon>Verrucomicrobiaceae</taxon>
        <taxon>Phragmitibacter</taxon>
    </lineage>
</organism>
<sequence>MTHRLLAFMLACVIGVPMCWCCDARAEAAVVEAEEVLCCHAAANADEGASAPVSSSSSDSEKECPCEDSLRARDKVAHEVLAPLGGWVLAVVESWKFGDDEWVNSSRPSAEYSRETRVRPDGERPIYQRHCRMLI</sequence>
<comment type="caution">
    <text evidence="2">The sequence shown here is derived from an EMBL/GenBank/DDBJ whole genome shotgun (WGS) entry which is preliminary data.</text>
</comment>
<dbReference type="EMBL" id="VAUV01000008">
    <property type="protein sequence ID" value="TLD70365.1"/>
    <property type="molecule type" value="Genomic_DNA"/>
</dbReference>
<evidence type="ECO:0000313" key="3">
    <source>
        <dbReference type="Proteomes" id="UP000306196"/>
    </source>
</evidence>
<protein>
    <submittedName>
        <fullName evidence="2">Uncharacterized protein</fullName>
    </submittedName>
</protein>
<evidence type="ECO:0000313" key="2">
    <source>
        <dbReference type="EMBL" id="TLD70365.1"/>
    </source>
</evidence>
<accession>A0A5R8KEG4</accession>
<gene>
    <name evidence="2" type="ORF">FEM03_11560</name>
</gene>